<evidence type="ECO:0000256" key="2">
    <source>
        <dbReference type="SAM" id="SignalP"/>
    </source>
</evidence>
<comment type="similarity">
    <text evidence="1">Belongs to the peptidase S14 family.</text>
</comment>
<dbReference type="GO" id="GO:0006508">
    <property type="term" value="P:proteolysis"/>
    <property type="evidence" value="ECO:0007669"/>
    <property type="project" value="UniProtKB-KW"/>
</dbReference>
<gene>
    <name evidence="3" type="ORF">DAPPPG734_24055</name>
</gene>
<dbReference type="PRINTS" id="PR00127">
    <property type="entry name" value="CLPPROTEASEP"/>
</dbReference>
<dbReference type="SUPFAM" id="SSF52096">
    <property type="entry name" value="ClpP/crotonase"/>
    <property type="match status" value="1"/>
</dbReference>
<evidence type="ECO:0000313" key="3">
    <source>
        <dbReference type="EMBL" id="CAH6375947.1"/>
    </source>
</evidence>
<dbReference type="GO" id="GO:0004176">
    <property type="term" value="F:ATP-dependent peptidase activity"/>
    <property type="evidence" value="ECO:0007669"/>
    <property type="project" value="InterPro"/>
</dbReference>
<sequence length="225" mass="25093">MKIKQLSAVLLGTLLMSAETHANVFFIKNNTLSNAQVKEAALYFNGAVNNQTVTWLLSALAEIHDNYLNVENVDIYLNSRGGEMDAAYVAYEALRQSPMKLSMINSAMTASSATMIYCASPERYAMPMAQFVLHPAAATNEKADYLRPDQAKRILDEDDNYNGMFRKIYTSCVRLSDKEQNEITWSESGRLVLKADEASKRGLVTKGGKESHSYLLTYYVTDSQG</sequence>
<dbReference type="InterPro" id="IPR023562">
    <property type="entry name" value="ClpP/TepA"/>
</dbReference>
<keyword evidence="3" id="KW-0614">Plasmid</keyword>
<evidence type="ECO:0000313" key="4">
    <source>
        <dbReference type="Proteomes" id="UP001158961"/>
    </source>
</evidence>
<dbReference type="InterPro" id="IPR001907">
    <property type="entry name" value="ClpP"/>
</dbReference>
<keyword evidence="3" id="KW-0378">Hydrolase</keyword>
<geneLocation type="plasmid" evidence="3 4">
    <name>P2</name>
</geneLocation>
<dbReference type="EMBL" id="OW970317">
    <property type="protein sequence ID" value="CAH6375947.1"/>
    <property type="molecule type" value="Genomic_DNA"/>
</dbReference>
<dbReference type="Proteomes" id="UP001158961">
    <property type="component" value="Plasmid P2"/>
</dbReference>
<dbReference type="GO" id="GO:0004252">
    <property type="term" value="F:serine-type endopeptidase activity"/>
    <property type="evidence" value="ECO:0007669"/>
    <property type="project" value="InterPro"/>
</dbReference>
<keyword evidence="2" id="KW-0732">Signal</keyword>
<evidence type="ECO:0000256" key="1">
    <source>
        <dbReference type="ARBA" id="ARBA00007039"/>
    </source>
</evidence>
<dbReference type="Gene3D" id="3.90.226.10">
    <property type="entry name" value="2-enoyl-CoA Hydratase, Chain A, domain 1"/>
    <property type="match status" value="1"/>
</dbReference>
<protein>
    <submittedName>
        <fullName evidence="3">ATP-dependent Clp protease proteolytic subunit</fullName>
    </submittedName>
</protein>
<feature type="signal peptide" evidence="2">
    <location>
        <begin position="1"/>
        <end position="22"/>
    </location>
</feature>
<organism evidence="3 4">
    <name type="scientific">Enterobacter agglomerans</name>
    <name type="common">Erwinia herbicola</name>
    <name type="synonym">Pantoea agglomerans</name>
    <dbReference type="NCBI Taxonomy" id="549"/>
    <lineage>
        <taxon>Bacteria</taxon>
        <taxon>Pseudomonadati</taxon>
        <taxon>Pseudomonadota</taxon>
        <taxon>Gammaproteobacteria</taxon>
        <taxon>Enterobacterales</taxon>
        <taxon>Erwiniaceae</taxon>
        <taxon>Pantoea</taxon>
        <taxon>Pantoea agglomerans group</taxon>
    </lineage>
</organism>
<keyword evidence="3" id="KW-0645">Protease</keyword>
<feature type="chain" id="PRO_5043054593" evidence="2">
    <location>
        <begin position="23"/>
        <end position="225"/>
    </location>
</feature>
<name>A0AAN2FH59_ENTAG</name>
<proteinExistence type="inferred from homology"/>
<reference evidence="3" key="1">
    <citation type="submission" date="2022-05" db="EMBL/GenBank/DDBJ databases">
        <authorList>
            <person name="Pothier F. J."/>
        </authorList>
    </citation>
    <scope>NUCLEOTIDE SEQUENCE</scope>
    <source>
        <strain evidence="3">DAPP-PG734</strain>
        <plasmid evidence="3">P2</plasmid>
    </source>
</reference>
<dbReference type="RefSeq" id="WP_031594386.1">
    <property type="nucleotide sequence ID" value="NZ_JNVA01000110.1"/>
</dbReference>
<dbReference type="InterPro" id="IPR029045">
    <property type="entry name" value="ClpP/crotonase-like_dom_sf"/>
</dbReference>
<dbReference type="AlphaFoldDB" id="A0AAN2FH59"/>
<accession>A0AAN2FH59</accession>
<dbReference type="Pfam" id="PF00574">
    <property type="entry name" value="CLP_protease"/>
    <property type="match status" value="1"/>
</dbReference>